<gene>
    <name evidence="2" type="ORF">ACFPC0_03405</name>
</gene>
<sequence length="64" mass="7292">MAHPVDRLTRSGPIGTANRGKVLRMENPPEGGERNNRKIVKKAFAWLTLQALSVWVRHLIDKLF</sequence>
<accession>A0ABV8T8H6</accession>
<reference evidence="3" key="1">
    <citation type="journal article" date="2019" name="Int. J. Syst. Evol. Microbiol.">
        <title>The Global Catalogue of Microorganisms (GCM) 10K type strain sequencing project: providing services to taxonomists for standard genome sequencing and annotation.</title>
        <authorList>
            <consortium name="The Broad Institute Genomics Platform"/>
            <consortium name="The Broad Institute Genome Sequencing Center for Infectious Disease"/>
            <person name="Wu L."/>
            <person name="Ma J."/>
        </authorList>
    </citation>
    <scope>NUCLEOTIDE SEQUENCE [LARGE SCALE GENOMIC DNA]</scope>
    <source>
        <strain evidence="3">PCU 347</strain>
    </source>
</reference>
<feature type="region of interest" description="Disordered" evidence="1">
    <location>
        <begin position="1"/>
        <end position="34"/>
    </location>
</feature>
<dbReference type="Proteomes" id="UP001595824">
    <property type="component" value="Unassembled WGS sequence"/>
</dbReference>
<organism evidence="2 3">
    <name type="scientific">Streptomyces andamanensis</name>
    <dbReference type="NCBI Taxonomy" id="1565035"/>
    <lineage>
        <taxon>Bacteria</taxon>
        <taxon>Bacillati</taxon>
        <taxon>Actinomycetota</taxon>
        <taxon>Actinomycetes</taxon>
        <taxon>Kitasatosporales</taxon>
        <taxon>Streptomycetaceae</taxon>
        <taxon>Streptomyces</taxon>
    </lineage>
</organism>
<evidence type="ECO:0000256" key="1">
    <source>
        <dbReference type="SAM" id="MobiDB-lite"/>
    </source>
</evidence>
<dbReference type="RefSeq" id="WP_381736805.1">
    <property type="nucleotide sequence ID" value="NZ_JBHSDP010000004.1"/>
</dbReference>
<comment type="caution">
    <text evidence="2">The sequence shown here is derived from an EMBL/GenBank/DDBJ whole genome shotgun (WGS) entry which is preliminary data.</text>
</comment>
<dbReference type="EMBL" id="JBHSDP010000004">
    <property type="protein sequence ID" value="MFC4326896.1"/>
    <property type="molecule type" value="Genomic_DNA"/>
</dbReference>
<evidence type="ECO:0000313" key="3">
    <source>
        <dbReference type="Proteomes" id="UP001595824"/>
    </source>
</evidence>
<keyword evidence="3" id="KW-1185">Reference proteome</keyword>
<name>A0ABV8T8H6_9ACTN</name>
<proteinExistence type="predicted"/>
<protein>
    <submittedName>
        <fullName evidence="2">Uncharacterized protein</fullName>
    </submittedName>
</protein>
<evidence type="ECO:0000313" key="2">
    <source>
        <dbReference type="EMBL" id="MFC4326896.1"/>
    </source>
</evidence>